<evidence type="ECO:0000313" key="5">
    <source>
        <dbReference type="Proteomes" id="UP001370348"/>
    </source>
</evidence>
<dbReference type="EMBL" id="CP089984">
    <property type="protein sequence ID" value="WXB15349.1"/>
    <property type="molecule type" value="Genomic_DNA"/>
</dbReference>
<protein>
    <submittedName>
        <fullName evidence="2">Uncharacterized protein</fullName>
    </submittedName>
</protein>
<dbReference type="Proteomes" id="UP001370348">
    <property type="component" value="Chromosome"/>
</dbReference>
<gene>
    <name evidence="3" type="ORF">LZC94_20250</name>
    <name evidence="4" type="ORF">LZC94_21040</name>
    <name evidence="1" type="ORF">LZC94_44100</name>
    <name evidence="2" type="ORF">LZC94_46955</name>
</gene>
<organism evidence="2 5">
    <name type="scientific">Pendulispora albinea</name>
    <dbReference type="NCBI Taxonomy" id="2741071"/>
    <lineage>
        <taxon>Bacteria</taxon>
        <taxon>Pseudomonadati</taxon>
        <taxon>Myxococcota</taxon>
        <taxon>Myxococcia</taxon>
        <taxon>Myxococcales</taxon>
        <taxon>Sorangiineae</taxon>
        <taxon>Pendulisporaceae</taxon>
        <taxon>Pendulispora</taxon>
    </lineage>
</organism>
<evidence type="ECO:0000313" key="4">
    <source>
        <dbReference type="EMBL" id="WXB19698.1"/>
    </source>
</evidence>
<dbReference type="EMBL" id="CP089984">
    <property type="protein sequence ID" value="WXB14790.1"/>
    <property type="molecule type" value="Genomic_DNA"/>
</dbReference>
<dbReference type="EMBL" id="CP089984">
    <property type="protein sequence ID" value="WXB19544.1"/>
    <property type="molecule type" value="Genomic_DNA"/>
</dbReference>
<name>A0ABZ2LWN0_9BACT</name>
<dbReference type="EMBL" id="CP089984">
    <property type="protein sequence ID" value="WXB19698.1"/>
    <property type="molecule type" value="Genomic_DNA"/>
</dbReference>
<accession>A0ABZ2LWN0</accession>
<evidence type="ECO:0000313" key="3">
    <source>
        <dbReference type="EMBL" id="WXB19544.1"/>
    </source>
</evidence>
<sequence>MNRVTLEAAALRVAITLVRRTLRDVYLPGDDAFEPHQRDVGRVLELLDQLEIALLRLDIALDRDRIGSQPF</sequence>
<keyword evidence="5" id="KW-1185">Reference proteome</keyword>
<dbReference type="RefSeq" id="WP_394824414.1">
    <property type="nucleotide sequence ID" value="NZ_CP089984.1"/>
</dbReference>
<proteinExistence type="predicted"/>
<reference evidence="2 5" key="1">
    <citation type="submission" date="2021-12" db="EMBL/GenBank/DDBJ databases">
        <title>Discovery of the Pendulisporaceae a myxobacterial family with distinct sporulation behavior and unique specialized metabolism.</title>
        <authorList>
            <person name="Garcia R."/>
            <person name="Popoff A."/>
            <person name="Bader C.D."/>
            <person name="Loehr J."/>
            <person name="Walesch S."/>
            <person name="Walt C."/>
            <person name="Boldt J."/>
            <person name="Bunk B."/>
            <person name="Haeckl F.J.F.P.J."/>
            <person name="Gunesch A.P."/>
            <person name="Birkelbach J."/>
            <person name="Nuebel U."/>
            <person name="Pietschmann T."/>
            <person name="Bach T."/>
            <person name="Mueller R."/>
        </authorList>
    </citation>
    <scope>NUCLEOTIDE SEQUENCE [LARGE SCALE GENOMIC DNA]</scope>
    <source>
        <strain evidence="2 5">MSr11954</strain>
    </source>
</reference>
<evidence type="ECO:0000313" key="2">
    <source>
        <dbReference type="EMBL" id="WXB15349.1"/>
    </source>
</evidence>
<evidence type="ECO:0000313" key="1">
    <source>
        <dbReference type="EMBL" id="WXB14790.1"/>
    </source>
</evidence>